<keyword evidence="7 13" id="KW-0819">tRNA processing</keyword>
<dbReference type="Gene3D" id="3.40.50.11030">
    <property type="entry name" value="Threonylcarbamoyl-AMP synthase, C-terminal domain"/>
    <property type="match status" value="1"/>
</dbReference>
<feature type="binding site" evidence="14">
    <location>
        <position position="192"/>
    </location>
    <ligand>
        <name>ATP</name>
        <dbReference type="ChEBI" id="CHEBI:30616"/>
    </ligand>
</feature>
<evidence type="ECO:0000256" key="2">
    <source>
        <dbReference type="ARBA" id="ARBA00007663"/>
    </source>
</evidence>
<dbReference type="GO" id="GO:0005737">
    <property type="term" value="C:cytoplasm"/>
    <property type="evidence" value="ECO:0007669"/>
    <property type="project" value="UniProtKB-SubCell"/>
</dbReference>
<evidence type="ECO:0000256" key="11">
    <source>
        <dbReference type="ARBA" id="ARBA00029774"/>
    </source>
</evidence>
<feature type="binding site" evidence="14">
    <location>
        <position position="110"/>
    </location>
    <ligand>
        <name>L-threonine</name>
        <dbReference type="ChEBI" id="CHEBI:57926"/>
    </ligand>
</feature>
<dbReference type="InterPro" id="IPR038385">
    <property type="entry name" value="Sua5/YwlC_C"/>
</dbReference>
<feature type="binding site" evidence="14">
    <location>
        <position position="106"/>
    </location>
    <ligand>
        <name>ATP</name>
        <dbReference type="ChEBI" id="CHEBI:30616"/>
    </ligand>
</feature>
<proteinExistence type="inferred from homology"/>
<dbReference type="GO" id="GO:0061710">
    <property type="term" value="F:L-threonylcarbamoyladenylate synthase"/>
    <property type="evidence" value="ECO:0007669"/>
    <property type="project" value="UniProtKB-EC"/>
</dbReference>
<keyword evidence="5 13" id="KW-0963">Cytoplasm</keyword>
<dbReference type="SUPFAM" id="SSF55821">
    <property type="entry name" value="YrdC/RibB"/>
    <property type="match status" value="1"/>
</dbReference>
<dbReference type="GO" id="GO:0005524">
    <property type="term" value="F:ATP binding"/>
    <property type="evidence" value="ECO:0007669"/>
    <property type="project" value="UniProtKB-UniRule"/>
</dbReference>
<keyword evidence="6 13" id="KW-0808">Transferase</keyword>
<dbReference type="GO" id="GO:0006450">
    <property type="term" value="P:regulation of translational fidelity"/>
    <property type="evidence" value="ECO:0007669"/>
    <property type="project" value="TreeGrafter"/>
</dbReference>
<dbReference type="Pfam" id="PF03481">
    <property type="entry name" value="Sua5_C"/>
    <property type="match status" value="1"/>
</dbReference>
<keyword evidence="9 13" id="KW-0547">Nucleotide-binding</keyword>
<dbReference type="GO" id="GO:0008033">
    <property type="term" value="P:tRNA processing"/>
    <property type="evidence" value="ECO:0007669"/>
    <property type="project" value="UniProtKB-KW"/>
</dbReference>
<evidence type="ECO:0000256" key="4">
    <source>
        <dbReference type="ARBA" id="ARBA00015492"/>
    </source>
</evidence>
<dbReference type="Proteomes" id="UP000462362">
    <property type="component" value="Unassembled WGS sequence"/>
</dbReference>
<comment type="similarity">
    <text evidence="2 13">Belongs to the SUA5 family.</text>
</comment>
<reference evidence="15 16" key="1">
    <citation type="journal article" date="2019" name="Nat. Med.">
        <title>A library of human gut bacterial isolates paired with longitudinal multiomics data enables mechanistic microbiome research.</title>
        <authorList>
            <person name="Poyet M."/>
            <person name="Groussin M."/>
            <person name="Gibbons S.M."/>
            <person name="Avila-Pacheco J."/>
            <person name="Jiang X."/>
            <person name="Kearney S.M."/>
            <person name="Perrotta A.R."/>
            <person name="Berdy B."/>
            <person name="Zhao S."/>
            <person name="Lieberman T.D."/>
            <person name="Swanson P.K."/>
            <person name="Smith M."/>
            <person name="Roesemann S."/>
            <person name="Alexander J.E."/>
            <person name="Rich S.A."/>
            <person name="Livny J."/>
            <person name="Vlamakis H."/>
            <person name="Clish C."/>
            <person name="Bullock K."/>
            <person name="Deik A."/>
            <person name="Scott J."/>
            <person name="Pierce K.A."/>
            <person name="Xavier R.J."/>
            <person name="Alm E.J."/>
        </authorList>
    </citation>
    <scope>NUCLEOTIDE SEQUENCE [LARGE SCALE GENOMIC DNA]</scope>
    <source>
        <strain evidence="15 16">BIOML-A2</strain>
    </source>
</reference>
<evidence type="ECO:0000256" key="13">
    <source>
        <dbReference type="PIRNR" id="PIRNR004930"/>
    </source>
</evidence>
<feature type="binding site" evidence="14">
    <location>
        <position position="47"/>
    </location>
    <ligand>
        <name>ATP</name>
        <dbReference type="ChEBI" id="CHEBI:30616"/>
    </ligand>
</feature>
<comment type="function">
    <text evidence="13">Required for the formation of a threonylcarbamoyl group on adenosine at position 37 (t(6)A37) in tRNAs that read codons beginning with adenine.</text>
</comment>
<evidence type="ECO:0000256" key="14">
    <source>
        <dbReference type="PIRSR" id="PIRSR004930-1"/>
    </source>
</evidence>
<evidence type="ECO:0000256" key="3">
    <source>
        <dbReference type="ARBA" id="ARBA00012584"/>
    </source>
</evidence>
<evidence type="ECO:0000256" key="5">
    <source>
        <dbReference type="ARBA" id="ARBA00022490"/>
    </source>
</evidence>
<dbReference type="Gene3D" id="3.90.870.10">
    <property type="entry name" value="DHBP synthase"/>
    <property type="match status" value="1"/>
</dbReference>
<dbReference type="InterPro" id="IPR050156">
    <property type="entry name" value="TC-AMP_synthase_SUA5"/>
</dbReference>
<keyword evidence="8 13" id="KW-0548">Nucleotidyltransferase</keyword>
<feature type="binding site" evidence="14">
    <location>
        <position position="56"/>
    </location>
    <ligand>
        <name>L-threonine</name>
        <dbReference type="ChEBI" id="CHEBI:57926"/>
    </ligand>
</feature>
<evidence type="ECO:0000256" key="6">
    <source>
        <dbReference type="ARBA" id="ARBA00022679"/>
    </source>
</evidence>
<evidence type="ECO:0000256" key="9">
    <source>
        <dbReference type="ARBA" id="ARBA00022741"/>
    </source>
</evidence>
<dbReference type="GO" id="GO:0003725">
    <property type="term" value="F:double-stranded RNA binding"/>
    <property type="evidence" value="ECO:0007669"/>
    <property type="project" value="UniProtKB-UniRule"/>
</dbReference>
<dbReference type="InterPro" id="IPR006070">
    <property type="entry name" value="Sua5-like_dom"/>
</dbReference>
<sequence>MHSDLEKAVKILEAGGLVAIPTETVYGLAADAENEAAVKSIYAAKNRPATHPLIVHVASAEALPYWAREIPEDAKKLTEAFWPGPLTIVLKRSAHAKDFVTGGQDTVALRCPSHPLAHELLKRFDAGKGRGLAAPSANTFGKISPTTAQHVRDDLGEKPDGKTDFILDGGECTVGIESTILDLTGETPRILREGDVSGEMISKVIGKPVEHGAVGASPRVSGSMKSHYAPEHVLKIVSADDLSGETQFLARHFKTFSLIAPEKIAKRFSTVAEKVRGYKDAKELQVNLYKWLHELDRDGGDVIFAVEPELTDSSAGVLDRLTRAAAERPNKESK</sequence>
<comment type="subcellular location">
    <subcellularLocation>
        <location evidence="1 13">Cytoplasm</location>
    </subcellularLocation>
</comment>
<protein>
    <recommendedName>
        <fullName evidence="4 13">Threonylcarbamoyl-AMP synthase</fullName>
        <shortName evidence="13">TC-AMP synthase</shortName>
        <ecNumber evidence="3 13">2.7.7.87</ecNumber>
    </recommendedName>
    <alternativeName>
        <fullName evidence="11 13">L-threonylcarbamoyladenylate synthase</fullName>
    </alternativeName>
</protein>
<evidence type="ECO:0000256" key="7">
    <source>
        <dbReference type="ARBA" id="ARBA00022694"/>
    </source>
</evidence>
<dbReference type="InterPro" id="IPR017945">
    <property type="entry name" value="DHBP_synth_RibB-like_a/b_dom"/>
</dbReference>
<dbReference type="Pfam" id="PF01300">
    <property type="entry name" value="Sua5_yciO_yrdC"/>
    <property type="match status" value="1"/>
</dbReference>
<evidence type="ECO:0000313" key="16">
    <source>
        <dbReference type="Proteomes" id="UP000462362"/>
    </source>
</evidence>
<dbReference type="GO" id="GO:0000049">
    <property type="term" value="F:tRNA binding"/>
    <property type="evidence" value="ECO:0007669"/>
    <property type="project" value="TreeGrafter"/>
</dbReference>
<evidence type="ECO:0000256" key="12">
    <source>
        <dbReference type="ARBA" id="ARBA00048366"/>
    </source>
</evidence>
<evidence type="ECO:0000256" key="1">
    <source>
        <dbReference type="ARBA" id="ARBA00004496"/>
    </source>
</evidence>
<name>A0A6I3S3Q9_9BURK</name>
<evidence type="ECO:0000256" key="10">
    <source>
        <dbReference type="ARBA" id="ARBA00022840"/>
    </source>
</evidence>
<dbReference type="PANTHER" id="PTHR17490:SF16">
    <property type="entry name" value="THREONYLCARBAMOYL-AMP SYNTHASE"/>
    <property type="match status" value="1"/>
</dbReference>
<dbReference type="NCBIfam" id="TIGR00057">
    <property type="entry name" value="L-threonylcarbamoyladenylate synthase"/>
    <property type="match status" value="1"/>
</dbReference>
<accession>A0A6I3S3Q9</accession>
<dbReference type="AlphaFoldDB" id="A0A6I3S3Q9"/>
<dbReference type="FunFam" id="3.90.870.10:FF:000009">
    <property type="entry name" value="Threonylcarbamoyl-AMP synthase, putative"/>
    <property type="match status" value="1"/>
</dbReference>
<dbReference type="PANTHER" id="PTHR17490">
    <property type="entry name" value="SUA5"/>
    <property type="match status" value="1"/>
</dbReference>
<organism evidence="15 16">
    <name type="scientific">Parasutterella excrementihominis</name>
    <dbReference type="NCBI Taxonomy" id="487175"/>
    <lineage>
        <taxon>Bacteria</taxon>
        <taxon>Pseudomonadati</taxon>
        <taxon>Pseudomonadota</taxon>
        <taxon>Betaproteobacteria</taxon>
        <taxon>Burkholderiales</taxon>
        <taxon>Sutterellaceae</taxon>
        <taxon>Parasutterella</taxon>
    </lineage>
</organism>
<feature type="binding site" evidence="14">
    <location>
        <position position="134"/>
    </location>
    <ligand>
        <name>L-threonine</name>
        <dbReference type="ChEBI" id="CHEBI:57926"/>
    </ligand>
</feature>
<dbReference type="InterPro" id="IPR010923">
    <property type="entry name" value="T(6)A37_SUA5"/>
</dbReference>
<feature type="binding site" evidence="14">
    <location>
        <position position="144"/>
    </location>
    <ligand>
        <name>ATP</name>
        <dbReference type="ChEBI" id="CHEBI:30616"/>
    </ligand>
</feature>
<comment type="catalytic activity">
    <reaction evidence="12 13">
        <text>L-threonine + hydrogencarbonate + ATP = L-threonylcarbamoyladenylate + diphosphate + H2O</text>
        <dbReference type="Rhea" id="RHEA:36407"/>
        <dbReference type="ChEBI" id="CHEBI:15377"/>
        <dbReference type="ChEBI" id="CHEBI:17544"/>
        <dbReference type="ChEBI" id="CHEBI:30616"/>
        <dbReference type="ChEBI" id="CHEBI:33019"/>
        <dbReference type="ChEBI" id="CHEBI:57926"/>
        <dbReference type="ChEBI" id="CHEBI:73682"/>
        <dbReference type="EC" id="2.7.7.87"/>
    </reaction>
</comment>
<feature type="binding site" evidence="14">
    <location>
        <position position="136"/>
    </location>
    <ligand>
        <name>ATP</name>
        <dbReference type="ChEBI" id="CHEBI:30616"/>
    </ligand>
</feature>
<dbReference type="PIRSF" id="PIRSF004930">
    <property type="entry name" value="Tln_factor_SUA5"/>
    <property type="match status" value="1"/>
</dbReference>
<gene>
    <name evidence="15" type="ORF">GMD42_00050</name>
</gene>
<dbReference type="RefSeq" id="WP_155165162.1">
    <property type="nucleotide sequence ID" value="NZ_DBGEHT010000041.1"/>
</dbReference>
<dbReference type="EC" id="2.7.7.87" evidence="3 13"/>
<comment type="caution">
    <text evidence="15">The sequence shown here is derived from an EMBL/GenBank/DDBJ whole genome shotgun (WGS) entry which is preliminary data.</text>
</comment>
<dbReference type="EMBL" id="WNCL01000001">
    <property type="protein sequence ID" value="MTU42046.1"/>
    <property type="molecule type" value="Genomic_DNA"/>
</dbReference>
<dbReference type="PROSITE" id="PS51163">
    <property type="entry name" value="YRDC"/>
    <property type="match status" value="1"/>
</dbReference>
<keyword evidence="10 13" id="KW-0067">ATP-binding</keyword>
<feature type="binding site" evidence="14">
    <location>
        <position position="24"/>
    </location>
    <ligand>
        <name>L-threonine</name>
        <dbReference type="ChEBI" id="CHEBI:57926"/>
    </ligand>
</feature>
<evidence type="ECO:0000256" key="8">
    <source>
        <dbReference type="ARBA" id="ARBA00022695"/>
    </source>
</evidence>
<feature type="binding site" evidence="14">
    <location>
        <position position="228"/>
    </location>
    <ligand>
        <name>ATP</name>
        <dbReference type="ChEBI" id="CHEBI:30616"/>
    </ligand>
</feature>
<feature type="binding site" evidence="14">
    <location>
        <position position="178"/>
    </location>
    <ligand>
        <name>L-threonine</name>
        <dbReference type="ChEBI" id="CHEBI:57926"/>
    </ligand>
</feature>
<evidence type="ECO:0000313" key="15">
    <source>
        <dbReference type="EMBL" id="MTU42046.1"/>
    </source>
</evidence>
<dbReference type="InterPro" id="IPR005145">
    <property type="entry name" value="Sua5_C"/>
</dbReference>